<sequence>MRTKWQDLHDKLYMIAQSQVGNDKVFDYRQLNDIGYPFVDFNDSDMTALGTKNGGAIQKFNFILNVWSEKEDLKNLSKYAENILSQASKIKGFTLIVNESSMKYTIDRTVTPYIRRAIITLTFR</sequence>
<proteinExistence type="predicted"/>
<dbReference type="PATRIC" id="fig|1415168.3.peg.1748"/>
<name>A0A084AA44_LACLC</name>
<dbReference type="EMBL" id="AZSI01000056">
    <property type="protein sequence ID" value="KEY62173.1"/>
    <property type="molecule type" value="Genomic_DNA"/>
</dbReference>
<dbReference type="AlphaFoldDB" id="A0A084AA44"/>
<reference evidence="1 2" key="1">
    <citation type="submission" date="2014-06" db="EMBL/GenBank/DDBJ databases">
        <title>Draft genome sequence of the putrescine producing strain Lactococcus lactis subsp cremoris GE214.</title>
        <authorList>
            <person name="Ladero V."/>
            <person name="Linares D.M."/>
            <person name="del Rio B."/>
            <person name="Mayo B."/>
            <person name="Martin M.C."/>
            <person name="Fernandez M."/>
            <person name="Alvarez M.A."/>
        </authorList>
    </citation>
    <scope>NUCLEOTIDE SEQUENCE [LARGE SCALE GENOMIC DNA]</scope>
    <source>
        <strain evidence="1 2">GE214</strain>
    </source>
</reference>
<evidence type="ECO:0000313" key="2">
    <source>
        <dbReference type="Proteomes" id="UP000028401"/>
    </source>
</evidence>
<comment type="caution">
    <text evidence="1">The sequence shown here is derived from an EMBL/GenBank/DDBJ whole genome shotgun (WGS) entry which is preliminary data.</text>
</comment>
<gene>
    <name evidence="1" type="ORF">U725_01681</name>
</gene>
<protein>
    <submittedName>
        <fullName evidence="1">Putative phage related protein</fullName>
    </submittedName>
</protein>
<dbReference type="RefSeq" id="WP_042748437.1">
    <property type="nucleotide sequence ID" value="NZ_AZSI01000056.1"/>
</dbReference>
<dbReference type="Proteomes" id="UP000028401">
    <property type="component" value="Unassembled WGS sequence"/>
</dbReference>
<organism evidence="1 2">
    <name type="scientific">Lactococcus cremoris subsp. cremoris GE214</name>
    <dbReference type="NCBI Taxonomy" id="1415168"/>
    <lineage>
        <taxon>Bacteria</taxon>
        <taxon>Bacillati</taxon>
        <taxon>Bacillota</taxon>
        <taxon>Bacilli</taxon>
        <taxon>Lactobacillales</taxon>
        <taxon>Streptococcaceae</taxon>
        <taxon>Lactococcus</taxon>
        <taxon>Lactococcus cremoris subsp. cremoris</taxon>
    </lineage>
</organism>
<evidence type="ECO:0000313" key="1">
    <source>
        <dbReference type="EMBL" id="KEY62173.1"/>
    </source>
</evidence>
<accession>A0A084AA44</accession>